<dbReference type="GO" id="GO:0000976">
    <property type="term" value="F:transcription cis-regulatory region binding"/>
    <property type="evidence" value="ECO:0007669"/>
    <property type="project" value="TreeGrafter"/>
</dbReference>
<accession>A0A6J4UAG0</accession>
<dbReference type="PROSITE" id="PS00356">
    <property type="entry name" value="HTH_LACI_1"/>
    <property type="match status" value="1"/>
</dbReference>
<protein>
    <recommendedName>
        <fullName evidence="5">HTH lacI-type domain-containing protein</fullName>
    </recommendedName>
</protein>
<dbReference type="InterPro" id="IPR000843">
    <property type="entry name" value="HTH_LacI"/>
</dbReference>
<dbReference type="InterPro" id="IPR010982">
    <property type="entry name" value="Lambda_DNA-bd_dom_sf"/>
</dbReference>
<dbReference type="EMBL" id="CADCWL010000005">
    <property type="protein sequence ID" value="CAA9543120.1"/>
    <property type="molecule type" value="Genomic_DNA"/>
</dbReference>
<evidence type="ECO:0000259" key="5">
    <source>
        <dbReference type="PROSITE" id="PS50932"/>
    </source>
</evidence>
<dbReference type="PROSITE" id="PS50932">
    <property type="entry name" value="HTH_LACI_2"/>
    <property type="match status" value="1"/>
</dbReference>
<dbReference type="Gene3D" id="1.10.260.40">
    <property type="entry name" value="lambda repressor-like DNA-binding domains"/>
    <property type="match status" value="1"/>
</dbReference>
<reference evidence="6" key="1">
    <citation type="submission" date="2020-02" db="EMBL/GenBank/DDBJ databases">
        <authorList>
            <person name="Meier V. D."/>
        </authorList>
    </citation>
    <scope>NUCLEOTIDE SEQUENCE</scope>
    <source>
        <strain evidence="6">AVDCRST_MAG19</strain>
    </source>
</reference>
<proteinExistence type="predicted"/>
<dbReference type="CDD" id="cd06267">
    <property type="entry name" value="PBP1_LacI_sugar_binding-like"/>
    <property type="match status" value="1"/>
</dbReference>
<dbReference type="PANTHER" id="PTHR30146">
    <property type="entry name" value="LACI-RELATED TRANSCRIPTIONAL REPRESSOR"/>
    <property type="match status" value="1"/>
</dbReference>
<dbReference type="SUPFAM" id="SSF53822">
    <property type="entry name" value="Periplasmic binding protein-like I"/>
    <property type="match status" value="1"/>
</dbReference>
<dbReference type="CDD" id="cd01392">
    <property type="entry name" value="HTH_LacI"/>
    <property type="match status" value="1"/>
</dbReference>
<sequence length="362" mass="37574">MAHVSLKDVAARSGVSFQTASKVLNGKGTVAAETRQRILGAAEELGYVPNALARGLLSRRTRTIGVVASDFSDTVLSQVVVGVEREARRHGHGVIIGSVDPEGSDGVRSLHALIERRVDGIVTVAPKLEGDRAFGALLRGPIAAVSTHRVAGGGVSVVEPDDAGAASLATRHLAALGHRRIGTITGRGDRRASHARVAGYRRALAETGIPFDPDLVEEGDWEPEGGYQAGHRLLDRAPDLSAVFVQNDPMAAGLLAALHDRGRRVPADCAVVGCDNLTLAARTIPPLTTVAIPLVETGEIAARLLVGVVEERAAGRTPEPRRLVLPVGLVYRASSGTPAPGTPAAPRNVAGTGAASARRPLP</sequence>
<organism evidence="6">
    <name type="scientific">uncultured Thermomicrobiales bacterium</name>
    <dbReference type="NCBI Taxonomy" id="1645740"/>
    <lineage>
        <taxon>Bacteria</taxon>
        <taxon>Pseudomonadati</taxon>
        <taxon>Thermomicrobiota</taxon>
        <taxon>Thermomicrobia</taxon>
        <taxon>Thermomicrobiales</taxon>
        <taxon>environmental samples</taxon>
    </lineage>
</organism>
<feature type="region of interest" description="Disordered" evidence="4">
    <location>
        <begin position="335"/>
        <end position="362"/>
    </location>
</feature>
<evidence type="ECO:0000313" key="6">
    <source>
        <dbReference type="EMBL" id="CAA9543120.1"/>
    </source>
</evidence>
<keyword evidence="3" id="KW-0804">Transcription</keyword>
<gene>
    <name evidence="6" type="ORF">AVDCRST_MAG19-73</name>
</gene>
<evidence type="ECO:0000256" key="1">
    <source>
        <dbReference type="ARBA" id="ARBA00023015"/>
    </source>
</evidence>
<dbReference type="InterPro" id="IPR046335">
    <property type="entry name" value="LacI/GalR-like_sensor"/>
</dbReference>
<name>A0A6J4UAG0_9BACT</name>
<dbReference type="InterPro" id="IPR028082">
    <property type="entry name" value="Peripla_BP_I"/>
</dbReference>
<evidence type="ECO:0000256" key="2">
    <source>
        <dbReference type="ARBA" id="ARBA00023125"/>
    </source>
</evidence>
<dbReference type="AlphaFoldDB" id="A0A6J4UAG0"/>
<dbReference type="GO" id="GO:0003700">
    <property type="term" value="F:DNA-binding transcription factor activity"/>
    <property type="evidence" value="ECO:0007669"/>
    <property type="project" value="TreeGrafter"/>
</dbReference>
<feature type="domain" description="HTH lacI-type" evidence="5">
    <location>
        <begin position="4"/>
        <end position="58"/>
    </location>
</feature>
<feature type="compositionally biased region" description="Low complexity" evidence="4">
    <location>
        <begin position="335"/>
        <end position="346"/>
    </location>
</feature>
<dbReference type="Pfam" id="PF00356">
    <property type="entry name" value="LacI"/>
    <property type="match status" value="1"/>
</dbReference>
<evidence type="ECO:0000256" key="4">
    <source>
        <dbReference type="SAM" id="MobiDB-lite"/>
    </source>
</evidence>
<evidence type="ECO:0000256" key="3">
    <source>
        <dbReference type="ARBA" id="ARBA00023163"/>
    </source>
</evidence>
<dbReference type="SMART" id="SM00354">
    <property type="entry name" value="HTH_LACI"/>
    <property type="match status" value="1"/>
</dbReference>
<keyword evidence="2" id="KW-0238">DNA-binding</keyword>
<dbReference type="PANTHER" id="PTHR30146:SF109">
    <property type="entry name" value="HTH-TYPE TRANSCRIPTIONAL REGULATOR GALS"/>
    <property type="match status" value="1"/>
</dbReference>
<dbReference type="Pfam" id="PF13377">
    <property type="entry name" value="Peripla_BP_3"/>
    <property type="match status" value="1"/>
</dbReference>
<dbReference type="SUPFAM" id="SSF47413">
    <property type="entry name" value="lambda repressor-like DNA-binding domains"/>
    <property type="match status" value="1"/>
</dbReference>
<keyword evidence="1" id="KW-0805">Transcription regulation</keyword>
<dbReference type="Gene3D" id="3.40.50.2300">
    <property type="match status" value="2"/>
</dbReference>